<dbReference type="CDD" id="cd04741">
    <property type="entry name" value="DHOD_1A_like"/>
    <property type="match status" value="1"/>
</dbReference>
<dbReference type="AlphaFoldDB" id="A0AAV5S3G9"/>
<evidence type="ECO:0000256" key="12">
    <source>
        <dbReference type="ARBA" id="ARBA00022975"/>
    </source>
</evidence>
<evidence type="ECO:0000256" key="8">
    <source>
        <dbReference type="ARBA" id="ARBA00021374"/>
    </source>
</evidence>
<comment type="similarity">
    <text evidence="5 15">Belongs to the dihydroorotate dehydrogenase family. Type 1 subfamily.</text>
</comment>
<dbReference type="Gene3D" id="3.20.20.70">
    <property type="entry name" value="Aldolase class I"/>
    <property type="match status" value="1"/>
</dbReference>
<keyword evidence="10 15" id="KW-0285">Flavoprotein</keyword>
<dbReference type="HAMAP" id="MF_00224">
    <property type="entry name" value="DHO_dh_type1"/>
    <property type="match status" value="1"/>
</dbReference>
<dbReference type="EC" id="1.3.98.1" evidence="7 15"/>
<evidence type="ECO:0000256" key="6">
    <source>
        <dbReference type="ARBA" id="ARBA00011738"/>
    </source>
</evidence>
<evidence type="ECO:0000256" key="13">
    <source>
        <dbReference type="ARBA" id="ARBA00023002"/>
    </source>
</evidence>
<dbReference type="Pfam" id="PF01180">
    <property type="entry name" value="DHO_dh"/>
    <property type="match status" value="1"/>
</dbReference>
<dbReference type="PANTHER" id="PTHR48109">
    <property type="entry name" value="DIHYDROOROTATE DEHYDROGENASE (QUINONE), MITOCHONDRIAL-RELATED"/>
    <property type="match status" value="1"/>
</dbReference>
<dbReference type="PROSITE" id="PS00911">
    <property type="entry name" value="DHODEHASE_1"/>
    <property type="match status" value="1"/>
</dbReference>
<evidence type="ECO:0000313" key="18">
    <source>
        <dbReference type="Proteomes" id="UP001377567"/>
    </source>
</evidence>
<dbReference type="InterPro" id="IPR050074">
    <property type="entry name" value="DHO_dehydrogenase"/>
</dbReference>
<dbReference type="GO" id="GO:0006222">
    <property type="term" value="P:UMP biosynthetic process"/>
    <property type="evidence" value="ECO:0007669"/>
    <property type="project" value="InterPro"/>
</dbReference>
<evidence type="ECO:0000256" key="10">
    <source>
        <dbReference type="ARBA" id="ARBA00022630"/>
    </source>
</evidence>
<keyword evidence="12 15" id="KW-0665">Pyrimidine biosynthesis</keyword>
<name>A0AAV5S3G9_MAUHU</name>
<evidence type="ECO:0000256" key="5">
    <source>
        <dbReference type="ARBA" id="ARBA00008008"/>
    </source>
</evidence>
<evidence type="ECO:0000256" key="3">
    <source>
        <dbReference type="ARBA" id="ARBA00004496"/>
    </source>
</evidence>
<protein>
    <recommendedName>
        <fullName evidence="8 15">Dihydroorotate dehydrogenase (fumarate)</fullName>
        <ecNumber evidence="7 15">1.3.98.1</ecNumber>
    </recommendedName>
    <alternativeName>
        <fullName evidence="14 15">Dihydroorotate oxidase</fullName>
    </alternativeName>
</protein>
<comment type="subunit">
    <text evidence="6 15">Homodimer.</text>
</comment>
<evidence type="ECO:0000256" key="11">
    <source>
        <dbReference type="ARBA" id="ARBA00022643"/>
    </source>
</evidence>
<keyword evidence="11 15" id="KW-0288">FMN</keyword>
<keyword evidence="9 15" id="KW-0963">Cytoplasm</keyword>
<evidence type="ECO:0000256" key="9">
    <source>
        <dbReference type="ARBA" id="ARBA00022490"/>
    </source>
</evidence>
<dbReference type="NCBIfam" id="NF002702">
    <property type="entry name" value="PRK02506.1"/>
    <property type="match status" value="1"/>
</dbReference>
<dbReference type="PIRSF" id="PIRSF000164">
    <property type="entry name" value="DHO_oxidase"/>
    <property type="match status" value="1"/>
</dbReference>
<sequence>MIKNSFLRTLRRSHTMSASLKTNFLGFDYENPFMNASGVHCMSTAELDELANSKAGAFITKSSTPADRAGNPSPRYISVPLGSINSMGLPNKGIDYYLEYVLDRQAKYPDAVPIFFSVAGMSVQDNLDMLHKIQDSAFNGVTELNLSCPNVPGKPQVAYDFDLTVEILTKVFAFFKKPLGVKLPPYFDFAHFEIMSNILNKFPLTYVNSINSVGNGLYIDVEKESVVIKPKDGFGGIGGEYVKPTALANVRAFYTRLNPSIKIIGTGGIRNGQDAFEHLLCGATMLQIGTELQKEGPSIFARITEELKQIMDKKGYKTIDEFRGKLQSI</sequence>
<dbReference type="InterPro" id="IPR023359">
    <property type="entry name" value="Dihydro_DH_chainA_dom2"/>
</dbReference>
<dbReference type="PANTHER" id="PTHR48109:SF1">
    <property type="entry name" value="DIHYDROOROTATE DEHYDROGENASE (FUMARATE)"/>
    <property type="match status" value="1"/>
</dbReference>
<dbReference type="EMBL" id="BTGD01000025">
    <property type="protein sequence ID" value="GMM58434.1"/>
    <property type="molecule type" value="Genomic_DNA"/>
</dbReference>
<dbReference type="InterPro" id="IPR001295">
    <property type="entry name" value="Dihydroorotate_DH_CS"/>
</dbReference>
<gene>
    <name evidence="17" type="ORF">DAKH74_050510</name>
</gene>
<evidence type="ECO:0000256" key="7">
    <source>
        <dbReference type="ARBA" id="ARBA00011911"/>
    </source>
</evidence>
<evidence type="ECO:0000256" key="15">
    <source>
        <dbReference type="RuleBase" id="RU364042"/>
    </source>
</evidence>
<dbReference type="PROSITE" id="PS00912">
    <property type="entry name" value="DHODEHASE_2"/>
    <property type="match status" value="1"/>
</dbReference>
<keyword evidence="18" id="KW-1185">Reference proteome</keyword>
<feature type="domain" description="Dihydroorotate dehydrogenase catalytic" evidence="16">
    <location>
        <begin position="20"/>
        <end position="311"/>
    </location>
</feature>
<accession>A0AAV5S3G9</accession>
<dbReference type="InterPro" id="IPR005720">
    <property type="entry name" value="Dihydroorotate_DH_cat"/>
</dbReference>
<comment type="subcellular location">
    <subcellularLocation>
        <location evidence="3 15">Cytoplasm</location>
    </subcellularLocation>
</comment>
<dbReference type="GO" id="GO:0006207">
    <property type="term" value="P:'de novo' pyrimidine nucleobase biosynthetic process"/>
    <property type="evidence" value="ECO:0007669"/>
    <property type="project" value="InterPro"/>
</dbReference>
<evidence type="ECO:0000256" key="14">
    <source>
        <dbReference type="ARBA" id="ARBA00031623"/>
    </source>
</evidence>
<evidence type="ECO:0000256" key="1">
    <source>
        <dbReference type="ARBA" id="ARBA00001694"/>
    </source>
</evidence>
<dbReference type="GO" id="GO:0005737">
    <property type="term" value="C:cytoplasm"/>
    <property type="evidence" value="ECO:0007669"/>
    <property type="project" value="UniProtKB-SubCell"/>
</dbReference>
<comment type="catalytic activity">
    <reaction evidence="1 15">
        <text>(S)-dihydroorotate + fumarate = orotate + succinate</text>
        <dbReference type="Rhea" id="RHEA:30059"/>
        <dbReference type="ChEBI" id="CHEBI:29806"/>
        <dbReference type="ChEBI" id="CHEBI:30031"/>
        <dbReference type="ChEBI" id="CHEBI:30839"/>
        <dbReference type="ChEBI" id="CHEBI:30864"/>
        <dbReference type="EC" id="1.3.98.1"/>
    </reaction>
</comment>
<comment type="function">
    <text evidence="15">Catalyzes the conversion of dihydroorotate to orotate with fumarate as the electron acceptor.</text>
</comment>
<dbReference type="InterPro" id="IPR033886">
    <property type="entry name" value="DHOD_1A"/>
</dbReference>
<proteinExistence type="inferred from homology"/>
<comment type="pathway">
    <text evidence="4 15">Pyrimidine metabolism; UMP biosynthesis via de novo pathway.</text>
</comment>
<comment type="caution">
    <text evidence="17">The sequence shown here is derived from an EMBL/GenBank/DDBJ whole genome shotgun (WGS) entry which is preliminary data.</text>
</comment>
<dbReference type="FunFam" id="3.20.20.70:FF:000027">
    <property type="entry name" value="Dihydropyrimidine dehydrogenase [NADP(+)]"/>
    <property type="match status" value="1"/>
</dbReference>
<reference evidence="17 18" key="1">
    <citation type="journal article" date="2023" name="Elife">
        <title>Identification of key yeast species and microbe-microbe interactions impacting larval growth of Drosophila in the wild.</title>
        <authorList>
            <person name="Mure A."/>
            <person name="Sugiura Y."/>
            <person name="Maeda R."/>
            <person name="Honda K."/>
            <person name="Sakurai N."/>
            <person name="Takahashi Y."/>
            <person name="Watada M."/>
            <person name="Katoh T."/>
            <person name="Gotoh A."/>
            <person name="Gotoh Y."/>
            <person name="Taniguchi I."/>
            <person name="Nakamura K."/>
            <person name="Hayashi T."/>
            <person name="Katayama T."/>
            <person name="Uemura T."/>
            <person name="Hattori Y."/>
        </authorList>
    </citation>
    <scope>NUCLEOTIDE SEQUENCE [LARGE SCALE GENOMIC DNA]</scope>
    <source>
        <strain evidence="17 18">KH-74</strain>
    </source>
</reference>
<evidence type="ECO:0000256" key="2">
    <source>
        <dbReference type="ARBA" id="ARBA00001917"/>
    </source>
</evidence>
<organism evidence="17 18">
    <name type="scientific">Maudiozyma humilis</name>
    <name type="common">Sour dough yeast</name>
    <name type="synonym">Kazachstania humilis</name>
    <dbReference type="NCBI Taxonomy" id="51915"/>
    <lineage>
        <taxon>Eukaryota</taxon>
        <taxon>Fungi</taxon>
        <taxon>Dikarya</taxon>
        <taxon>Ascomycota</taxon>
        <taxon>Saccharomycotina</taxon>
        <taxon>Saccharomycetes</taxon>
        <taxon>Saccharomycetales</taxon>
        <taxon>Saccharomycetaceae</taxon>
        <taxon>Maudiozyma</taxon>
    </lineage>
</organism>
<evidence type="ECO:0000313" key="17">
    <source>
        <dbReference type="EMBL" id="GMM58434.1"/>
    </source>
</evidence>
<evidence type="ECO:0000256" key="4">
    <source>
        <dbReference type="ARBA" id="ARBA00004725"/>
    </source>
</evidence>
<dbReference type="InterPro" id="IPR024920">
    <property type="entry name" value="Dihydroorotate_DH_1"/>
</dbReference>
<keyword evidence="13 15" id="KW-0560">Oxidoreductase</keyword>
<dbReference type="InterPro" id="IPR013785">
    <property type="entry name" value="Aldolase_TIM"/>
</dbReference>
<comment type="cofactor">
    <cofactor evidence="2 15">
        <name>FMN</name>
        <dbReference type="ChEBI" id="CHEBI:58210"/>
    </cofactor>
</comment>
<dbReference type="Proteomes" id="UP001377567">
    <property type="component" value="Unassembled WGS sequence"/>
</dbReference>
<dbReference type="Gene3D" id="2.30.26.10">
    <property type="entry name" value="Dihydroorotate Dehydrogenase A, chain A, domain 2"/>
    <property type="match status" value="1"/>
</dbReference>
<dbReference type="InterPro" id="IPR012135">
    <property type="entry name" value="Dihydroorotate_DH_1_2"/>
</dbReference>
<dbReference type="GO" id="GO:1990663">
    <property type="term" value="F:dihydroorotate dehydrogenase (fumarate) activity"/>
    <property type="evidence" value="ECO:0007669"/>
    <property type="project" value="UniProtKB-EC"/>
</dbReference>
<evidence type="ECO:0000259" key="16">
    <source>
        <dbReference type="Pfam" id="PF01180"/>
    </source>
</evidence>
<dbReference type="SUPFAM" id="SSF51395">
    <property type="entry name" value="FMN-linked oxidoreductases"/>
    <property type="match status" value="1"/>
</dbReference>